<reference evidence="1" key="1">
    <citation type="submission" date="2022-05" db="EMBL/GenBank/DDBJ databases">
        <title>The Musa troglodytarum L. genome provides insights into the mechanism of non-climacteric behaviour and enrichment of carotenoids.</title>
        <authorList>
            <person name="Wang J."/>
        </authorList>
    </citation>
    <scope>NUCLEOTIDE SEQUENCE</scope>
    <source>
        <tissue evidence="1">Leaf</tissue>
    </source>
</reference>
<protein>
    <submittedName>
        <fullName evidence="1">Uncharacterized protein</fullName>
    </submittedName>
</protein>
<organism evidence="1 2">
    <name type="scientific">Musa troglodytarum</name>
    <name type="common">fe'i banana</name>
    <dbReference type="NCBI Taxonomy" id="320322"/>
    <lineage>
        <taxon>Eukaryota</taxon>
        <taxon>Viridiplantae</taxon>
        <taxon>Streptophyta</taxon>
        <taxon>Embryophyta</taxon>
        <taxon>Tracheophyta</taxon>
        <taxon>Spermatophyta</taxon>
        <taxon>Magnoliopsida</taxon>
        <taxon>Liliopsida</taxon>
        <taxon>Zingiberales</taxon>
        <taxon>Musaceae</taxon>
        <taxon>Musa</taxon>
    </lineage>
</organism>
<accession>A0A9E7KDP6</accession>
<dbReference type="AlphaFoldDB" id="A0A9E7KDP6"/>
<gene>
    <name evidence="1" type="ORF">MUK42_10511</name>
</gene>
<proteinExistence type="predicted"/>
<dbReference type="Proteomes" id="UP001055439">
    <property type="component" value="Chromosome 6"/>
</dbReference>
<evidence type="ECO:0000313" key="2">
    <source>
        <dbReference type="Proteomes" id="UP001055439"/>
    </source>
</evidence>
<feature type="non-terminal residue" evidence="1">
    <location>
        <position position="1"/>
    </location>
</feature>
<keyword evidence="2" id="KW-1185">Reference proteome</keyword>
<dbReference type="EMBL" id="CP097508">
    <property type="protein sequence ID" value="URE13611.1"/>
    <property type="molecule type" value="Genomic_DNA"/>
</dbReference>
<name>A0A9E7KDP6_9LILI</name>
<sequence>SFLVQRDWGKTFRISRIKTCWTGPSPVQGIVRPVNWLGQLLLSGEVPKRPRRVAYEPYNPRSAILPPLPPCAKAVDGAPPPSDVASLSRRCRASSFFYLLVVAAPSRASPTASTPLPPSPPPCIPLSPFLSLSRPQPSNPGIAPPPPSSVLLPTSFGFVPLSLSVSCQEISPPSVRRTFCRKVLGFGLLHKYID</sequence>
<evidence type="ECO:0000313" key="1">
    <source>
        <dbReference type="EMBL" id="URE13611.1"/>
    </source>
</evidence>